<gene>
    <name evidence="2" type="ORF">WJX84_007707</name>
</gene>
<dbReference type="AlphaFoldDB" id="A0AAW1T1L1"/>
<organism evidence="2 3">
    <name type="scientific">Apatococcus fuscideae</name>
    <dbReference type="NCBI Taxonomy" id="2026836"/>
    <lineage>
        <taxon>Eukaryota</taxon>
        <taxon>Viridiplantae</taxon>
        <taxon>Chlorophyta</taxon>
        <taxon>core chlorophytes</taxon>
        <taxon>Trebouxiophyceae</taxon>
        <taxon>Chlorellales</taxon>
        <taxon>Chlorellaceae</taxon>
        <taxon>Apatococcus</taxon>
    </lineage>
</organism>
<feature type="compositionally biased region" description="Low complexity" evidence="1">
    <location>
        <begin position="89"/>
        <end position="99"/>
    </location>
</feature>
<reference evidence="2 3" key="1">
    <citation type="journal article" date="2024" name="Nat. Commun.">
        <title>Phylogenomics reveals the evolutionary origins of lichenization in chlorophyte algae.</title>
        <authorList>
            <person name="Puginier C."/>
            <person name="Libourel C."/>
            <person name="Otte J."/>
            <person name="Skaloud P."/>
            <person name="Haon M."/>
            <person name="Grisel S."/>
            <person name="Petersen M."/>
            <person name="Berrin J.G."/>
            <person name="Delaux P.M."/>
            <person name="Dal Grande F."/>
            <person name="Keller J."/>
        </authorList>
    </citation>
    <scope>NUCLEOTIDE SEQUENCE [LARGE SCALE GENOMIC DNA]</scope>
    <source>
        <strain evidence="2 3">SAG 2523</strain>
    </source>
</reference>
<dbReference type="Proteomes" id="UP001485043">
    <property type="component" value="Unassembled WGS sequence"/>
</dbReference>
<sequence>MAQQVATLFIIIWQPAEKLRRGGATEPRGRTKRPGQKGAPPPLAEAPLTCQGSYARTAWQSRIRTSRLRQQYGHSPLLPSSHSDTCSVLSQSPSLNSRQSSKDKQPARLQPAAQSAHTKPPPGLPNSAVMSPGSDPRAQLSGAGRSEARSIAGQADADMDCHGMRDMVHGHVPAQQRPMRSLGSVASYSSVAVFPPGSQAALSTSQRPKELPALQWASGTSYAYPTLPNSHYHWPEAPLGNGKHLDARGARCTGHLPHSHHLVTTKVQATNGMHVQRRVFDPDAVSAQTGPPDTNVGQEKELIAELNRLDQTLTRVR</sequence>
<feature type="region of interest" description="Disordered" evidence="1">
    <location>
        <begin position="73"/>
        <end position="152"/>
    </location>
</feature>
<evidence type="ECO:0000313" key="3">
    <source>
        <dbReference type="Proteomes" id="UP001485043"/>
    </source>
</evidence>
<comment type="caution">
    <text evidence="2">The sequence shown here is derived from an EMBL/GenBank/DDBJ whole genome shotgun (WGS) entry which is preliminary data.</text>
</comment>
<keyword evidence="3" id="KW-1185">Reference proteome</keyword>
<feature type="compositionally biased region" description="Polar residues" evidence="1">
    <location>
        <begin position="73"/>
        <end position="88"/>
    </location>
</feature>
<dbReference type="EMBL" id="JALJOV010000557">
    <property type="protein sequence ID" value="KAK9862788.1"/>
    <property type="molecule type" value="Genomic_DNA"/>
</dbReference>
<proteinExistence type="predicted"/>
<feature type="region of interest" description="Disordered" evidence="1">
    <location>
        <begin position="20"/>
        <end position="47"/>
    </location>
</feature>
<evidence type="ECO:0000256" key="1">
    <source>
        <dbReference type="SAM" id="MobiDB-lite"/>
    </source>
</evidence>
<evidence type="ECO:0000313" key="2">
    <source>
        <dbReference type="EMBL" id="KAK9862788.1"/>
    </source>
</evidence>
<name>A0AAW1T1L1_9CHLO</name>
<protein>
    <submittedName>
        <fullName evidence="2">Uncharacterized protein</fullName>
    </submittedName>
</protein>
<accession>A0AAW1T1L1</accession>